<accession>C8NGA5</accession>
<dbReference type="Proteomes" id="UP000005926">
    <property type="component" value="Unassembled WGS sequence"/>
</dbReference>
<comment type="caution">
    <text evidence="1">The sequence shown here is derived from an EMBL/GenBank/DDBJ whole genome shotgun (WGS) entry which is preliminary data.</text>
</comment>
<evidence type="ECO:0000313" key="2">
    <source>
        <dbReference type="Proteomes" id="UP000005926"/>
    </source>
</evidence>
<evidence type="ECO:0000313" key="1">
    <source>
        <dbReference type="EMBL" id="EEW37317.1"/>
    </source>
</evidence>
<dbReference type="HOGENOM" id="CLU_2861439_0_0_9"/>
<keyword evidence="2" id="KW-1185">Reference proteome</keyword>
<dbReference type="EMBL" id="ACKZ01000017">
    <property type="protein sequence ID" value="EEW37317.1"/>
    <property type="molecule type" value="Genomic_DNA"/>
</dbReference>
<protein>
    <submittedName>
        <fullName evidence="1">Uncharacterized protein</fullName>
    </submittedName>
</protein>
<sequence length="64" mass="7877">MKNEENEYFQISRKINVKNKESIRKKRIKLQLFIKFLSEFGNPLVKRFLRWYTELVFLLGIEIV</sequence>
<gene>
    <name evidence="1" type="ORF">HMPREF0444_0950</name>
</gene>
<dbReference type="STRING" id="638301.HMPREF0444_0950"/>
<organism evidence="1 2">
    <name type="scientific">Granulicatella adiacens ATCC 49175</name>
    <dbReference type="NCBI Taxonomy" id="638301"/>
    <lineage>
        <taxon>Bacteria</taxon>
        <taxon>Bacillati</taxon>
        <taxon>Bacillota</taxon>
        <taxon>Bacilli</taxon>
        <taxon>Lactobacillales</taxon>
        <taxon>Carnobacteriaceae</taxon>
        <taxon>Granulicatella</taxon>
    </lineage>
</organism>
<name>C8NGA5_9LACT</name>
<reference evidence="1 2" key="1">
    <citation type="submission" date="2009-08" db="EMBL/GenBank/DDBJ databases">
        <authorList>
            <person name="Muzny D."/>
            <person name="Qin X."/>
            <person name="Deng J."/>
            <person name="Jiang H."/>
            <person name="Liu Y."/>
            <person name="Qu J."/>
            <person name="Song X.-Z."/>
            <person name="Zhang L."/>
            <person name="Thornton R."/>
            <person name="Coyle M."/>
            <person name="Francisco L."/>
            <person name="Jackson L."/>
            <person name="Javaid M."/>
            <person name="Korchina V."/>
            <person name="Kovar C."/>
            <person name="Mata R."/>
            <person name="Mathew T."/>
            <person name="Ngo R."/>
            <person name="Nguyen L."/>
            <person name="Nguyen N."/>
            <person name="Okwuonu G."/>
            <person name="Ongeri F."/>
            <person name="Pham C."/>
            <person name="Simmons D."/>
            <person name="Wilczek-Boney K."/>
            <person name="Hale W."/>
            <person name="Jakkamsetti A."/>
            <person name="Pham P."/>
            <person name="Ruth R."/>
            <person name="San Lucas F."/>
            <person name="Warren J."/>
            <person name="Zhang J."/>
            <person name="Zhao Z."/>
            <person name="Zhou C."/>
            <person name="Zhu D."/>
            <person name="Lee S."/>
            <person name="Bess C."/>
            <person name="Blankenburg K."/>
            <person name="Forbes L."/>
            <person name="Fu Q."/>
            <person name="Gubbala S."/>
            <person name="Hirani K."/>
            <person name="Jayaseelan J.C."/>
            <person name="Lara F."/>
            <person name="Munidasa M."/>
            <person name="Palculict T."/>
            <person name="Patil S."/>
            <person name="Pu L.-L."/>
            <person name="Saada N."/>
            <person name="Tang L."/>
            <person name="Weissenberger G."/>
            <person name="Zhu Y."/>
            <person name="Hemphill L."/>
            <person name="Shang Y."/>
            <person name="Youmans B."/>
            <person name="Ayvaz T."/>
            <person name="Ross M."/>
            <person name="Santibanez J."/>
            <person name="Aqrawi P."/>
            <person name="Gross S."/>
            <person name="Joshi V."/>
            <person name="Fowler G."/>
            <person name="Nazareth L."/>
            <person name="Reid J."/>
            <person name="Worley K."/>
            <person name="Petrosino J."/>
            <person name="Highlander S."/>
            <person name="Gibbs R."/>
        </authorList>
    </citation>
    <scope>NUCLEOTIDE SEQUENCE [LARGE SCALE GENOMIC DNA]</scope>
    <source>
        <strain evidence="1 2">ATCC 49175</strain>
    </source>
</reference>
<proteinExistence type="predicted"/>
<dbReference type="AlphaFoldDB" id="C8NGA5"/>